<dbReference type="Pfam" id="PF05380">
    <property type="entry name" value="Peptidase_A17"/>
    <property type="match status" value="1"/>
</dbReference>
<organism evidence="1 2">
    <name type="scientific">Stylophora pistillata</name>
    <name type="common">Smooth cauliflower coral</name>
    <dbReference type="NCBI Taxonomy" id="50429"/>
    <lineage>
        <taxon>Eukaryota</taxon>
        <taxon>Metazoa</taxon>
        <taxon>Cnidaria</taxon>
        <taxon>Anthozoa</taxon>
        <taxon>Hexacorallia</taxon>
        <taxon>Scleractinia</taxon>
        <taxon>Astrocoeniina</taxon>
        <taxon>Pocilloporidae</taxon>
        <taxon>Stylophora</taxon>
    </lineage>
</organism>
<name>A0A2B4RA71_STYPI</name>
<reference evidence="2" key="1">
    <citation type="journal article" date="2017" name="bioRxiv">
        <title>Comparative analysis of the genomes of Stylophora pistillata and Acropora digitifera provides evidence for extensive differences between species of corals.</title>
        <authorList>
            <person name="Voolstra C.R."/>
            <person name="Li Y."/>
            <person name="Liew Y.J."/>
            <person name="Baumgarten S."/>
            <person name="Zoccola D."/>
            <person name="Flot J.-F."/>
            <person name="Tambutte S."/>
            <person name="Allemand D."/>
            <person name="Aranda M."/>
        </authorList>
    </citation>
    <scope>NUCLEOTIDE SEQUENCE [LARGE SCALE GENOMIC DNA]</scope>
</reference>
<evidence type="ECO:0000313" key="2">
    <source>
        <dbReference type="Proteomes" id="UP000225706"/>
    </source>
</evidence>
<dbReference type="EMBL" id="LSMT01001061">
    <property type="protein sequence ID" value="PFX13132.1"/>
    <property type="molecule type" value="Genomic_DNA"/>
</dbReference>
<keyword evidence="2" id="KW-1185">Reference proteome</keyword>
<dbReference type="AlphaFoldDB" id="A0A2B4RA71"/>
<dbReference type="STRING" id="50429.A0A2B4RA71"/>
<proteinExistence type="predicted"/>
<dbReference type="Pfam" id="PF03564">
    <property type="entry name" value="DUF1759"/>
    <property type="match status" value="1"/>
</dbReference>
<protein>
    <submittedName>
        <fullName evidence="1">Uncharacterized protein</fullName>
    </submittedName>
</protein>
<gene>
    <name evidence="1" type="ORF">AWC38_SpisGene22811</name>
</gene>
<evidence type="ECO:0000313" key="1">
    <source>
        <dbReference type="EMBL" id="PFX13132.1"/>
    </source>
</evidence>
<dbReference type="PANTHER" id="PTHR47331">
    <property type="entry name" value="PHD-TYPE DOMAIN-CONTAINING PROTEIN"/>
    <property type="match status" value="1"/>
</dbReference>
<accession>A0A2B4RA71</accession>
<sequence>MARLLQCLTGNALEAICGPAVTAHEYEEVKEILKMRYGGRRWFLRRAYMDQLQQVPLIRSNDIHPLEKFADLVRISGKVTGRRKRRPKLLQDHFNVLVRFRRNLAGIACEIKEMYLQTETKEQDRSHFRLLWRDLDPNREPDVFEFKRVVFGNNSAPMEFVAQANARRNQDCYPLAVETVFKFTYMDGSIDRLESDDEGVEVGRELKALWRVAGMQARKWISNSPKVIEGIPSEEHATKIVINSGQDLITKTVGISWNSTEDLFIVAASPVSPEFQATKRNVLGKVGTIFDSLGFVCPYVVVAKILLEELWWRGYDWDDEVQD</sequence>
<comment type="caution">
    <text evidence="1">The sequence shown here is derived from an EMBL/GenBank/DDBJ whole genome shotgun (WGS) entry which is preliminary data.</text>
</comment>
<dbReference type="OrthoDB" id="5983986at2759"/>
<dbReference type="Proteomes" id="UP000225706">
    <property type="component" value="Unassembled WGS sequence"/>
</dbReference>
<dbReference type="InterPro" id="IPR005312">
    <property type="entry name" value="DUF1759"/>
</dbReference>
<dbReference type="InterPro" id="IPR008042">
    <property type="entry name" value="Retrotrans_Pao"/>
</dbReference>